<dbReference type="InterPro" id="IPR008271">
    <property type="entry name" value="Ser/Thr_kinase_AS"/>
</dbReference>
<dbReference type="InterPro" id="IPR001245">
    <property type="entry name" value="Ser-Thr/Tyr_kinase_cat_dom"/>
</dbReference>
<dbReference type="GO" id="GO:0005886">
    <property type="term" value="C:plasma membrane"/>
    <property type="evidence" value="ECO:0007669"/>
    <property type="project" value="TreeGrafter"/>
</dbReference>
<organism evidence="2 3">
    <name type="scientific">Chenopodium quinoa</name>
    <name type="common">Quinoa</name>
    <dbReference type="NCBI Taxonomy" id="63459"/>
    <lineage>
        <taxon>Eukaryota</taxon>
        <taxon>Viridiplantae</taxon>
        <taxon>Streptophyta</taxon>
        <taxon>Embryophyta</taxon>
        <taxon>Tracheophyta</taxon>
        <taxon>Spermatophyta</taxon>
        <taxon>Magnoliopsida</taxon>
        <taxon>eudicotyledons</taxon>
        <taxon>Gunneridae</taxon>
        <taxon>Pentapetalae</taxon>
        <taxon>Caryophyllales</taxon>
        <taxon>Chenopodiaceae</taxon>
        <taxon>Chenopodioideae</taxon>
        <taxon>Atripliceae</taxon>
        <taxon>Chenopodium</taxon>
    </lineage>
</organism>
<dbReference type="AlphaFoldDB" id="A0A803LJ88"/>
<dbReference type="SMART" id="SM00220">
    <property type="entry name" value="S_TKc"/>
    <property type="match status" value="1"/>
</dbReference>
<accession>A0A803LJ88</accession>
<dbReference type="SUPFAM" id="SSF56112">
    <property type="entry name" value="Protein kinase-like (PK-like)"/>
    <property type="match status" value="1"/>
</dbReference>
<dbReference type="InterPro" id="IPR051681">
    <property type="entry name" value="Ser/Thr_Kinases-Pseudokinases"/>
</dbReference>
<dbReference type="GO" id="GO:0005524">
    <property type="term" value="F:ATP binding"/>
    <property type="evidence" value="ECO:0007669"/>
    <property type="project" value="InterPro"/>
</dbReference>
<dbReference type="InterPro" id="IPR000719">
    <property type="entry name" value="Prot_kinase_dom"/>
</dbReference>
<dbReference type="PANTHER" id="PTHR44329">
    <property type="entry name" value="SERINE/THREONINE-PROTEIN KINASE TNNI3K-RELATED"/>
    <property type="match status" value="1"/>
</dbReference>
<dbReference type="CDD" id="cd13999">
    <property type="entry name" value="STKc_MAP3K-like"/>
    <property type="match status" value="1"/>
</dbReference>
<reference evidence="2" key="1">
    <citation type="journal article" date="2017" name="Nature">
        <title>The genome of Chenopodium quinoa.</title>
        <authorList>
            <person name="Jarvis D.E."/>
            <person name="Ho Y.S."/>
            <person name="Lightfoot D.J."/>
            <person name="Schmoeckel S.M."/>
            <person name="Li B."/>
            <person name="Borm T.J.A."/>
            <person name="Ohyanagi H."/>
            <person name="Mineta K."/>
            <person name="Michell C.T."/>
            <person name="Saber N."/>
            <person name="Kharbatia N.M."/>
            <person name="Rupper R.R."/>
            <person name="Sharp A.R."/>
            <person name="Dally N."/>
            <person name="Boughton B.A."/>
            <person name="Woo Y.H."/>
            <person name="Gao G."/>
            <person name="Schijlen E.G.W.M."/>
            <person name="Guo X."/>
            <person name="Momin A.A."/>
            <person name="Negrao S."/>
            <person name="Al-Babili S."/>
            <person name="Gehring C."/>
            <person name="Roessner U."/>
            <person name="Jung C."/>
            <person name="Murphy K."/>
            <person name="Arold S.T."/>
            <person name="Gojobori T."/>
            <person name="van der Linden C.G."/>
            <person name="van Loo E.N."/>
            <person name="Jellen E.N."/>
            <person name="Maughan P.J."/>
            <person name="Tester M."/>
        </authorList>
    </citation>
    <scope>NUCLEOTIDE SEQUENCE [LARGE SCALE GENOMIC DNA]</scope>
    <source>
        <strain evidence="2">cv. PI 614886</strain>
    </source>
</reference>
<proteinExistence type="predicted"/>
<dbReference type="PROSITE" id="PS00108">
    <property type="entry name" value="PROTEIN_KINASE_ST"/>
    <property type="match status" value="1"/>
</dbReference>
<dbReference type="Gramene" id="AUR62014035-RA">
    <property type="protein sequence ID" value="AUR62014035-RA:cds"/>
    <property type="gene ID" value="AUR62014035"/>
</dbReference>
<feature type="domain" description="Protein kinase" evidence="1">
    <location>
        <begin position="17"/>
        <end position="269"/>
    </location>
</feature>
<keyword evidence="3" id="KW-1185">Reference proteome</keyword>
<evidence type="ECO:0000313" key="3">
    <source>
        <dbReference type="Proteomes" id="UP000596660"/>
    </source>
</evidence>
<sequence>MEATTILDSETVDLRMLRVKSVISQGSISSVFKACYNGQEVVVKVLVVEQVCQRVKDSVKKLFDQEVSMWSKLDHPNVIKFIGASKDLYYMLSEYLAGGTLKSYLKRNSRTKLSLNIVIMLALDLAKGLSYLHSKMIVHGDVKTENMLLDEKGHLKIADFGVARLVSLVQGKLIGQTGTLGYMAPEVLKGKPYDTKGDVYSFGICLWEIYCCEMPFSPSKFSKDLRPSIPKCCPKSLAKIMKRCWSSNPMKRPEMKDVVSSLECIDTFRGSIRESGRKKDKGKLYKDLAGLRRVGGVGLWWLQGGWGGFWVVMVVSVVRVAWVCDLVVVQDTVASVDAETQCVGGVDVLEVLMWWWAGHWCCC</sequence>
<dbReference type="PANTHER" id="PTHR44329:SF271">
    <property type="entry name" value="ATMRK1"/>
    <property type="match status" value="1"/>
</dbReference>
<dbReference type="EnsemblPlants" id="AUR62014035-RA">
    <property type="protein sequence ID" value="AUR62014035-RA:cds"/>
    <property type="gene ID" value="AUR62014035"/>
</dbReference>
<dbReference type="Proteomes" id="UP000596660">
    <property type="component" value="Unplaced"/>
</dbReference>
<name>A0A803LJ88_CHEQI</name>
<dbReference type="Gene3D" id="1.10.510.10">
    <property type="entry name" value="Transferase(Phosphotransferase) domain 1"/>
    <property type="match status" value="1"/>
</dbReference>
<protein>
    <recommendedName>
        <fullName evidence="1">Protein kinase domain-containing protein</fullName>
    </recommendedName>
</protein>
<evidence type="ECO:0000259" key="1">
    <source>
        <dbReference type="PROSITE" id="PS50011"/>
    </source>
</evidence>
<dbReference type="Pfam" id="PF07714">
    <property type="entry name" value="PK_Tyr_Ser-Thr"/>
    <property type="match status" value="1"/>
</dbReference>
<reference evidence="2" key="2">
    <citation type="submission" date="2021-03" db="UniProtKB">
        <authorList>
            <consortium name="EnsemblPlants"/>
        </authorList>
    </citation>
    <scope>IDENTIFICATION</scope>
</reference>
<dbReference type="PRINTS" id="PR00109">
    <property type="entry name" value="TYRKINASE"/>
</dbReference>
<dbReference type="InterPro" id="IPR011009">
    <property type="entry name" value="Kinase-like_dom_sf"/>
</dbReference>
<dbReference type="GO" id="GO:0004674">
    <property type="term" value="F:protein serine/threonine kinase activity"/>
    <property type="evidence" value="ECO:0007669"/>
    <property type="project" value="TreeGrafter"/>
</dbReference>
<evidence type="ECO:0000313" key="2">
    <source>
        <dbReference type="EnsemblPlants" id="AUR62014035-RA:cds"/>
    </source>
</evidence>
<dbReference type="OMA" id="ATCPIDM"/>
<dbReference type="PROSITE" id="PS50011">
    <property type="entry name" value="PROTEIN_KINASE_DOM"/>
    <property type="match status" value="1"/>
</dbReference>